<dbReference type="AlphaFoldDB" id="A4X6E1"/>
<gene>
    <name evidence="2" type="ordered locus">Strop_1987</name>
</gene>
<dbReference type="InterPro" id="IPR001387">
    <property type="entry name" value="Cro/C1-type_HTH"/>
</dbReference>
<keyword evidence="3" id="KW-1185">Reference proteome</keyword>
<evidence type="ECO:0000259" key="1">
    <source>
        <dbReference type="PROSITE" id="PS50943"/>
    </source>
</evidence>
<dbReference type="Pfam" id="PF13560">
    <property type="entry name" value="HTH_31"/>
    <property type="match status" value="1"/>
</dbReference>
<dbReference type="SMART" id="SM00530">
    <property type="entry name" value="HTH_XRE"/>
    <property type="match status" value="1"/>
</dbReference>
<dbReference type="CDD" id="cd00093">
    <property type="entry name" value="HTH_XRE"/>
    <property type="match status" value="1"/>
</dbReference>
<evidence type="ECO:0000313" key="2">
    <source>
        <dbReference type="EMBL" id="ABP54441.1"/>
    </source>
</evidence>
<dbReference type="EMBL" id="CP000667">
    <property type="protein sequence ID" value="ABP54441.1"/>
    <property type="molecule type" value="Genomic_DNA"/>
</dbReference>
<dbReference type="Proteomes" id="UP000000235">
    <property type="component" value="Chromosome"/>
</dbReference>
<name>A4X6E1_SALTO</name>
<sequence length="415" mass="44351">MRCRACATSVDEPDGVPLCPACAAVTGSPREPARSASTSALWLWTSPQAAAALATGDLGVMIRTWRQATGTSQLALAEKLGYDPSYISMIETRRRDVVDIVNRRRIAQHLGIPLHRVGVTDTEAVDHVTMLQFGYSTLRLATIARHAGHGAAAVNELWPLVARLEARAADGIIDKDMLLLLARARAELGVSLGYVLPEERLAFAIRWTGRALRVAEHLDDTDLHAYTLRVHGNELRKAGRVNAALVRLAHAIAIVSADQRPPALVQLARAAQDPATFDATLTELHRSQDRPASDDPLVSATAVREVHLRGLITTGRAPQAIALLSASPAPTLPTSPQWRIIEQITIAEVLLAAGDVTTGESTLHDAIGGGERHRLPHQLQRAARVAQGHCPTVVEAASAALSRSTTPAAGYPTQG</sequence>
<dbReference type="Gene3D" id="1.10.260.40">
    <property type="entry name" value="lambda repressor-like DNA-binding domains"/>
    <property type="match status" value="1"/>
</dbReference>
<dbReference type="STRING" id="369723.Strop_1987"/>
<accession>A4X6E1</accession>
<reference evidence="3" key="1">
    <citation type="journal article" date="2007" name="Proc. Natl. Acad. Sci. U.S.A.">
        <title>Genome sequencing reveals complex secondary metabolome in the marine actinomycete Salinispora tropica.</title>
        <authorList>
            <person name="Udwary D.W."/>
            <person name="Zeigler L."/>
            <person name="Asolkar R.N."/>
            <person name="Singan V."/>
            <person name="Lapidus A."/>
            <person name="Fenical W."/>
            <person name="Jensen P.R."/>
            <person name="Moore B.S."/>
        </authorList>
    </citation>
    <scope>NUCLEOTIDE SEQUENCE [LARGE SCALE GENOMIC DNA]</scope>
    <source>
        <strain evidence="3">ATCC BAA-916 / DSM 44818 / CNB-440</strain>
    </source>
</reference>
<dbReference type="PATRIC" id="fig|369723.5.peg.2039"/>
<dbReference type="SUPFAM" id="SSF47413">
    <property type="entry name" value="lambda repressor-like DNA-binding domains"/>
    <property type="match status" value="1"/>
</dbReference>
<organism evidence="2 3">
    <name type="scientific">Salinispora tropica (strain ATCC BAA-916 / DSM 44818 / JCM 13857 / NBRC 105044 / CNB-440)</name>
    <dbReference type="NCBI Taxonomy" id="369723"/>
    <lineage>
        <taxon>Bacteria</taxon>
        <taxon>Bacillati</taxon>
        <taxon>Actinomycetota</taxon>
        <taxon>Actinomycetes</taxon>
        <taxon>Micromonosporales</taxon>
        <taxon>Micromonosporaceae</taxon>
        <taxon>Salinispora</taxon>
    </lineage>
</organism>
<dbReference type="KEGG" id="stp:Strop_1987"/>
<dbReference type="eggNOG" id="COG0457">
    <property type="taxonomic scope" value="Bacteria"/>
</dbReference>
<proteinExistence type="predicted"/>
<dbReference type="GO" id="GO:0003677">
    <property type="term" value="F:DNA binding"/>
    <property type="evidence" value="ECO:0007669"/>
    <property type="project" value="InterPro"/>
</dbReference>
<dbReference type="InterPro" id="IPR010982">
    <property type="entry name" value="Lambda_DNA-bd_dom_sf"/>
</dbReference>
<protein>
    <submittedName>
        <fullName evidence="2">Helix-turn-helix domain protein</fullName>
    </submittedName>
</protein>
<dbReference type="HOGENOM" id="CLU_654945_0_0_11"/>
<dbReference type="eggNOG" id="COG1813">
    <property type="taxonomic scope" value="Bacteria"/>
</dbReference>
<dbReference type="PROSITE" id="PS50943">
    <property type="entry name" value="HTH_CROC1"/>
    <property type="match status" value="1"/>
</dbReference>
<evidence type="ECO:0000313" key="3">
    <source>
        <dbReference type="Proteomes" id="UP000000235"/>
    </source>
</evidence>
<feature type="domain" description="HTH cro/C1-type" evidence="1">
    <location>
        <begin position="62"/>
        <end position="117"/>
    </location>
</feature>